<keyword evidence="3" id="KW-1185">Reference proteome</keyword>
<gene>
    <name evidence="2" type="ORF">NC661_10525</name>
</gene>
<dbReference type="InterPro" id="IPR011009">
    <property type="entry name" value="Kinase-like_dom_sf"/>
</dbReference>
<dbReference type="Proteomes" id="UP001145072">
    <property type="component" value="Unassembled WGS sequence"/>
</dbReference>
<dbReference type="Pfam" id="PF03881">
    <property type="entry name" value="Fructosamin_kin"/>
    <property type="match status" value="1"/>
</dbReference>
<name>A0A9X4AJX5_9BACI</name>
<evidence type="ECO:0000256" key="1">
    <source>
        <dbReference type="PIRNR" id="PIRNR006221"/>
    </source>
</evidence>
<keyword evidence="1 2" id="KW-0418">Kinase</keyword>
<reference evidence="2" key="1">
    <citation type="submission" date="2022-06" db="EMBL/GenBank/DDBJ databases">
        <title>Aquibacillus sp. a new bacterium isolated from soil saline samples.</title>
        <authorList>
            <person name="Galisteo C."/>
            <person name="De La Haba R."/>
            <person name="Sanchez-Porro C."/>
            <person name="Ventosa A."/>
        </authorList>
    </citation>
    <scope>NUCLEOTIDE SEQUENCE</scope>
    <source>
        <strain evidence="2">JCM 12387</strain>
    </source>
</reference>
<comment type="similarity">
    <text evidence="1">Belongs to the fructosamine kinase family.</text>
</comment>
<dbReference type="AlphaFoldDB" id="A0A9X4AJX5"/>
<proteinExistence type="inferred from homology"/>
<comment type="caution">
    <text evidence="2">The sequence shown here is derived from an EMBL/GenBank/DDBJ whole genome shotgun (WGS) entry which is preliminary data.</text>
</comment>
<dbReference type="GO" id="GO:0016301">
    <property type="term" value="F:kinase activity"/>
    <property type="evidence" value="ECO:0007669"/>
    <property type="project" value="UniProtKB-UniRule"/>
</dbReference>
<protein>
    <submittedName>
        <fullName evidence="2">Fructosamine kinase family protein</fullName>
    </submittedName>
</protein>
<dbReference type="EMBL" id="JAMQJZ010000007">
    <property type="protein sequence ID" value="MDC3420803.1"/>
    <property type="molecule type" value="Genomic_DNA"/>
</dbReference>
<accession>A0A9X4AJX5</accession>
<keyword evidence="1" id="KW-0808">Transferase</keyword>
<evidence type="ECO:0000313" key="3">
    <source>
        <dbReference type="Proteomes" id="UP001145072"/>
    </source>
</evidence>
<dbReference type="RefSeq" id="WP_259872415.1">
    <property type="nucleotide sequence ID" value="NZ_JAMQJZ010000007.1"/>
</dbReference>
<evidence type="ECO:0000313" key="2">
    <source>
        <dbReference type="EMBL" id="MDC3420803.1"/>
    </source>
</evidence>
<dbReference type="Gene3D" id="3.90.1200.10">
    <property type="match status" value="1"/>
</dbReference>
<dbReference type="SUPFAM" id="SSF56112">
    <property type="entry name" value="Protein kinase-like (PK-like)"/>
    <property type="match status" value="1"/>
</dbReference>
<dbReference type="InterPro" id="IPR016477">
    <property type="entry name" value="Fructo-/Ketosamine-3-kinase"/>
</dbReference>
<organism evidence="2 3">
    <name type="scientific">Aquibacillus koreensis</name>
    <dbReference type="NCBI Taxonomy" id="279446"/>
    <lineage>
        <taxon>Bacteria</taxon>
        <taxon>Bacillati</taxon>
        <taxon>Bacillota</taxon>
        <taxon>Bacilli</taxon>
        <taxon>Bacillales</taxon>
        <taxon>Bacillaceae</taxon>
        <taxon>Aquibacillus</taxon>
    </lineage>
</organism>
<sequence>MEAAINHGLIQIDDHSQIKSITNVSGGDINQAFQVITDKRTYFIKGNHGVSSDFFRKEVQGLTLMRETNTVGVPEVFYYDQPTDHEDGVLIMEWVEGVNSPQTLSHLGRDLAHMHLHTSEHYGFHEDTYVGTLTQPNDLYSNWLTYYREKRLVTQFTYAIERGRMPKQRREHMEKLLDRLEKWIEPHPRASLLHGDLWSGNWLAGPDGKGYLIDPSISYGDHAFELAFTELFGGFSTSFYDAYQEVFPLPANYEDVKPLYQLYYLLIHLNIFGETYGGSVDQIVNRYGS</sequence>
<dbReference type="PANTHER" id="PTHR12149:SF8">
    <property type="entry name" value="PROTEIN-RIBULOSAMINE 3-KINASE"/>
    <property type="match status" value="1"/>
</dbReference>
<dbReference type="PANTHER" id="PTHR12149">
    <property type="entry name" value="FRUCTOSAMINE 3 KINASE-RELATED PROTEIN"/>
    <property type="match status" value="1"/>
</dbReference>
<dbReference type="PIRSF" id="PIRSF006221">
    <property type="entry name" value="Ketosamine-3-kinase"/>
    <property type="match status" value="1"/>
</dbReference>
<dbReference type="Gene3D" id="3.30.200.20">
    <property type="entry name" value="Phosphorylase Kinase, domain 1"/>
    <property type="match status" value="1"/>
</dbReference>